<dbReference type="Gene3D" id="2.60.120.1440">
    <property type="match status" value="1"/>
</dbReference>
<sequence>MEERRAKELLERYRQGRCSDVERRQVESWYLHMAEVMEDAELAASDYVRVDKNLRNRLPIIGDKRVKKFRRFLPYAAALTIACLAGWWIFGERWWVDSSPMVVSVEDIPPGGNRASLTLADGRTLQLSEAQSGIVIGSNGVSYGNGSTLVDDRSLTTQAQTLTVPRGGTYQVTLPDGSKVWLNSASTLTYPGRFGDDARLVELEGEAYFSVSKIREKENGQNIPFKVLSAGQIVEVLGTEFNILSYPDEPLVKTTLVEGCVRVAATSGKHPSLVLAPGEQSSISADGVVNKANVSLKKEVAWKSGVFYFDETSFAELMRQVSRWYNVDIRYAGDVPQASFSGVMNRQVSLKTLLEFLNESTAQFTLTGRTLTIQSDTF</sequence>
<dbReference type="Pfam" id="PF16344">
    <property type="entry name" value="FecR_C"/>
    <property type="match status" value="1"/>
</dbReference>
<dbReference type="InterPro" id="IPR032508">
    <property type="entry name" value="FecR_C"/>
</dbReference>
<dbReference type="InterPro" id="IPR012373">
    <property type="entry name" value="Ferrdict_sens_TM"/>
</dbReference>
<evidence type="ECO:0000259" key="3">
    <source>
        <dbReference type="Pfam" id="PF16344"/>
    </source>
</evidence>
<feature type="transmembrane region" description="Helical" evidence="1">
    <location>
        <begin position="72"/>
        <end position="90"/>
    </location>
</feature>
<dbReference type="AlphaFoldDB" id="A0A1I3IAS9"/>
<proteinExistence type="predicted"/>
<name>A0A1I3IAS9_9SPHI</name>
<protein>
    <submittedName>
        <fullName evidence="4">FecR family protein</fullName>
    </submittedName>
</protein>
<evidence type="ECO:0000259" key="2">
    <source>
        <dbReference type="Pfam" id="PF04773"/>
    </source>
</evidence>
<gene>
    <name evidence="4" type="ORF">SAMN05444682_1048</name>
</gene>
<dbReference type="Pfam" id="PF04773">
    <property type="entry name" value="FecR"/>
    <property type="match status" value="1"/>
</dbReference>
<dbReference type="STRING" id="1477437.SAMN05444682_1048"/>
<dbReference type="Proteomes" id="UP000198670">
    <property type="component" value="Unassembled WGS sequence"/>
</dbReference>
<dbReference type="InterPro" id="IPR006860">
    <property type="entry name" value="FecR"/>
</dbReference>
<evidence type="ECO:0000256" key="1">
    <source>
        <dbReference type="SAM" id="Phobius"/>
    </source>
</evidence>
<dbReference type="Gene3D" id="3.55.50.30">
    <property type="match status" value="1"/>
</dbReference>
<feature type="domain" description="FecR protein" evidence="2">
    <location>
        <begin position="161"/>
        <end position="261"/>
    </location>
</feature>
<reference evidence="4 5" key="1">
    <citation type="submission" date="2016-10" db="EMBL/GenBank/DDBJ databases">
        <authorList>
            <person name="de Groot N.N."/>
        </authorList>
    </citation>
    <scope>NUCLEOTIDE SEQUENCE [LARGE SCALE GENOMIC DNA]</scope>
    <source>
        <strain evidence="4 5">RK1</strain>
    </source>
</reference>
<dbReference type="PANTHER" id="PTHR30273:SF2">
    <property type="entry name" value="PROTEIN FECR"/>
    <property type="match status" value="1"/>
</dbReference>
<keyword evidence="1" id="KW-1133">Transmembrane helix</keyword>
<dbReference type="EMBL" id="FOQO01000004">
    <property type="protein sequence ID" value="SFI44937.1"/>
    <property type="molecule type" value="Genomic_DNA"/>
</dbReference>
<organism evidence="4 5">
    <name type="scientific">Parapedobacter indicus</name>
    <dbReference type="NCBI Taxonomy" id="1477437"/>
    <lineage>
        <taxon>Bacteria</taxon>
        <taxon>Pseudomonadati</taxon>
        <taxon>Bacteroidota</taxon>
        <taxon>Sphingobacteriia</taxon>
        <taxon>Sphingobacteriales</taxon>
        <taxon>Sphingobacteriaceae</taxon>
        <taxon>Parapedobacter</taxon>
    </lineage>
</organism>
<dbReference type="PIRSF" id="PIRSF018266">
    <property type="entry name" value="FecR"/>
    <property type="match status" value="1"/>
</dbReference>
<keyword evidence="1" id="KW-0812">Transmembrane</keyword>
<dbReference type="RefSeq" id="WP_090626288.1">
    <property type="nucleotide sequence ID" value="NZ_FOQO01000004.1"/>
</dbReference>
<keyword evidence="1" id="KW-0472">Membrane</keyword>
<evidence type="ECO:0000313" key="4">
    <source>
        <dbReference type="EMBL" id="SFI44937.1"/>
    </source>
</evidence>
<feature type="domain" description="Protein FecR C-terminal" evidence="3">
    <location>
        <begin position="307"/>
        <end position="373"/>
    </location>
</feature>
<dbReference type="GO" id="GO:0016989">
    <property type="term" value="F:sigma factor antagonist activity"/>
    <property type="evidence" value="ECO:0007669"/>
    <property type="project" value="TreeGrafter"/>
</dbReference>
<accession>A0A1I3IAS9</accession>
<dbReference type="PANTHER" id="PTHR30273">
    <property type="entry name" value="PERIPLASMIC SIGNAL SENSOR AND SIGMA FACTOR ACTIVATOR FECR-RELATED"/>
    <property type="match status" value="1"/>
</dbReference>
<evidence type="ECO:0000313" key="5">
    <source>
        <dbReference type="Proteomes" id="UP000198670"/>
    </source>
</evidence>
<keyword evidence="5" id="KW-1185">Reference proteome</keyword>
<dbReference type="OrthoDB" id="1099963at2"/>